<keyword evidence="8" id="KW-1185">Reference proteome</keyword>
<dbReference type="RefSeq" id="WP_304561512.1">
    <property type="nucleotide sequence ID" value="NZ_JAUQSZ010000007.1"/>
</dbReference>
<evidence type="ECO:0000256" key="6">
    <source>
        <dbReference type="SAM" id="Phobius"/>
    </source>
</evidence>
<comment type="caution">
    <text evidence="7">The sequence shown here is derived from an EMBL/GenBank/DDBJ whole genome shotgun (WGS) entry which is preliminary data.</text>
</comment>
<gene>
    <name evidence="7" type="ORF">Q5H94_12060</name>
</gene>
<evidence type="ECO:0000256" key="5">
    <source>
        <dbReference type="ARBA" id="ARBA00023136"/>
    </source>
</evidence>
<feature type="transmembrane region" description="Helical" evidence="6">
    <location>
        <begin position="43"/>
        <end position="64"/>
    </location>
</feature>
<accession>A0ABT8ZZQ0</accession>
<dbReference type="Proteomes" id="UP001176468">
    <property type="component" value="Unassembled WGS sequence"/>
</dbReference>
<keyword evidence="3 6" id="KW-0812">Transmembrane</keyword>
<organism evidence="7 8">
    <name type="scientific">Sphingomonas immobilis</name>
    <dbReference type="NCBI Taxonomy" id="3063997"/>
    <lineage>
        <taxon>Bacteria</taxon>
        <taxon>Pseudomonadati</taxon>
        <taxon>Pseudomonadota</taxon>
        <taxon>Alphaproteobacteria</taxon>
        <taxon>Sphingomonadales</taxon>
        <taxon>Sphingomonadaceae</taxon>
        <taxon>Sphingomonas</taxon>
    </lineage>
</organism>
<feature type="transmembrane region" description="Helical" evidence="6">
    <location>
        <begin position="213"/>
        <end position="237"/>
    </location>
</feature>
<feature type="transmembrane region" description="Helical" evidence="6">
    <location>
        <begin position="128"/>
        <end position="148"/>
    </location>
</feature>
<feature type="transmembrane region" description="Helical" evidence="6">
    <location>
        <begin position="275"/>
        <end position="297"/>
    </location>
</feature>
<evidence type="ECO:0000256" key="2">
    <source>
        <dbReference type="ARBA" id="ARBA00022475"/>
    </source>
</evidence>
<proteinExistence type="predicted"/>
<name>A0ABT8ZZQ0_9SPHN</name>
<evidence type="ECO:0000313" key="8">
    <source>
        <dbReference type="Proteomes" id="UP001176468"/>
    </source>
</evidence>
<dbReference type="EMBL" id="JAUQSZ010000007">
    <property type="protein sequence ID" value="MDO7843060.1"/>
    <property type="molecule type" value="Genomic_DNA"/>
</dbReference>
<reference evidence="7" key="1">
    <citation type="submission" date="2023-07" db="EMBL/GenBank/DDBJ databases">
        <authorList>
            <person name="Kim M.K."/>
        </authorList>
    </citation>
    <scope>NUCLEOTIDE SEQUENCE</scope>
    <source>
        <strain evidence="7">CA1-15</strain>
    </source>
</reference>
<feature type="transmembrane region" description="Helical" evidence="6">
    <location>
        <begin position="244"/>
        <end position="263"/>
    </location>
</feature>
<evidence type="ECO:0000313" key="7">
    <source>
        <dbReference type="EMBL" id="MDO7843060.1"/>
    </source>
</evidence>
<feature type="transmembrane region" description="Helical" evidence="6">
    <location>
        <begin position="154"/>
        <end position="175"/>
    </location>
</feature>
<dbReference type="NCBIfam" id="TIGR03476">
    <property type="entry name" value="HpnL"/>
    <property type="match status" value="1"/>
</dbReference>
<keyword evidence="5 6" id="KW-0472">Membrane</keyword>
<sequence length="329" mass="33916">MNWARLGLLAATVVGLAVACWTVGAAGAHQVFAAMTAIGWTGMAAFLGCSVVVMFLVGAAWLAAAPGQPVGRLPLFTWARMTREAAADVLPFSQLGGLVVGARTLAGRGVSDPVIYASMIADMSMEMAAQLLFTLAGLATLLAVTTNAGVDAGIVPLAVGGMGISFAFMLIFWIGQRPLLKLAGAAAARMLPGSAATLAAVQERLGETYRSRGHMAVSFAFNFAAWTGSAVTAWVALRFMGSTAPLWGVIAVEALIFTLRSVAFFVPGAVGVQEVAYTLIGPLFGLPPTTALALSLLKRARDLIVGVPAILIWQAGEVGALARKRAEAA</sequence>
<protein>
    <submittedName>
        <fullName evidence="7">Lysylphosphatidylglycerol synthase domain-containing protein</fullName>
    </submittedName>
</protein>
<keyword evidence="2" id="KW-1003">Cell membrane</keyword>
<dbReference type="Pfam" id="PF03706">
    <property type="entry name" value="LPG_synthase_TM"/>
    <property type="match status" value="1"/>
</dbReference>
<dbReference type="PANTHER" id="PTHR39087:SF2">
    <property type="entry name" value="UPF0104 MEMBRANE PROTEIN MJ1595"/>
    <property type="match status" value="1"/>
</dbReference>
<dbReference type="PROSITE" id="PS51257">
    <property type="entry name" value="PROKAR_LIPOPROTEIN"/>
    <property type="match status" value="1"/>
</dbReference>
<evidence type="ECO:0000256" key="1">
    <source>
        <dbReference type="ARBA" id="ARBA00004651"/>
    </source>
</evidence>
<dbReference type="InterPro" id="IPR022791">
    <property type="entry name" value="L-PG_synthase/AglD"/>
</dbReference>
<keyword evidence="4 6" id="KW-1133">Transmembrane helix</keyword>
<dbReference type="PANTHER" id="PTHR39087">
    <property type="entry name" value="UPF0104 MEMBRANE PROTEIN MJ1595"/>
    <property type="match status" value="1"/>
</dbReference>
<evidence type="ECO:0000256" key="4">
    <source>
        <dbReference type="ARBA" id="ARBA00022989"/>
    </source>
</evidence>
<comment type="subcellular location">
    <subcellularLocation>
        <location evidence="1">Cell membrane</location>
        <topology evidence="1">Multi-pass membrane protein</topology>
    </subcellularLocation>
</comment>
<evidence type="ECO:0000256" key="3">
    <source>
        <dbReference type="ARBA" id="ARBA00022692"/>
    </source>
</evidence>